<dbReference type="InterPro" id="IPR036034">
    <property type="entry name" value="PDZ_sf"/>
</dbReference>
<dbReference type="SUPFAM" id="SSF50156">
    <property type="entry name" value="PDZ domain-like"/>
    <property type="match status" value="1"/>
</dbReference>
<evidence type="ECO:0000259" key="1">
    <source>
        <dbReference type="PROSITE" id="PS50106"/>
    </source>
</evidence>
<dbReference type="GO" id="GO:0004176">
    <property type="term" value="F:ATP-dependent peptidase activity"/>
    <property type="evidence" value="ECO:0007669"/>
    <property type="project" value="InterPro"/>
</dbReference>
<protein>
    <submittedName>
        <fullName evidence="2">Unannotated protein</fullName>
    </submittedName>
</protein>
<dbReference type="SUPFAM" id="SSF54211">
    <property type="entry name" value="Ribosomal protein S5 domain 2-like"/>
    <property type="match status" value="1"/>
</dbReference>
<sequence>MHARTPSDARSRRRRRGITLVTLAMLFTVVYTAIPVPFAIEHPGPWWNTLGNQTVFEECSPEPTEEGTQPLIEISGTTVYATTGALDLLTVCLEGTPEVRPNWFDVITAYFTPSQSVIPFEYVYPKDETQEERDTANAADMVDSQAEAIAAAMTYLGYSVEAGVTVRETSSGMPADGVVLPGDVIVAVNSNPLTSIDKLIEAVQSAGAGTPVDLTLDRSGQAVVVTVTPVAKEGKAFIGLIGQTAYNYPFDVTIHLNDVGGPSAGMMFALGIIDKVTPDDLTGGKKFAGTGTIDAAGTVGPIGGIREKMYSAQAAGAEFFLAPVDDCAEVIGHIPAGLQVFAVTTLHEAVNAVTTAASGKAEAIAQLPACR</sequence>
<dbReference type="InterPro" id="IPR008269">
    <property type="entry name" value="Lon_proteolytic"/>
</dbReference>
<dbReference type="InterPro" id="IPR014721">
    <property type="entry name" value="Ribsml_uS5_D2-typ_fold_subgr"/>
</dbReference>
<name>A0A6J7G2J7_9ZZZZ</name>
<feature type="domain" description="PDZ" evidence="1">
    <location>
        <begin position="141"/>
        <end position="218"/>
    </location>
</feature>
<dbReference type="AlphaFoldDB" id="A0A6J7G2J7"/>
<dbReference type="PANTHER" id="PTHR10046">
    <property type="entry name" value="ATP DEPENDENT LON PROTEASE FAMILY MEMBER"/>
    <property type="match status" value="1"/>
</dbReference>
<dbReference type="Pfam" id="PF13180">
    <property type="entry name" value="PDZ_2"/>
    <property type="match status" value="1"/>
</dbReference>
<dbReference type="PROSITE" id="PS50106">
    <property type="entry name" value="PDZ"/>
    <property type="match status" value="1"/>
</dbReference>
<dbReference type="Gene3D" id="3.30.230.10">
    <property type="match status" value="1"/>
</dbReference>
<organism evidence="2">
    <name type="scientific">freshwater metagenome</name>
    <dbReference type="NCBI Taxonomy" id="449393"/>
    <lineage>
        <taxon>unclassified sequences</taxon>
        <taxon>metagenomes</taxon>
        <taxon>ecological metagenomes</taxon>
    </lineage>
</organism>
<dbReference type="GO" id="GO:0006508">
    <property type="term" value="P:proteolysis"/>
    <property type="evidence" value="ECO:0007669"/>
    <property type="project" value="InterPro"/>
</dbReference>
<proteinExistence type="predicted"/>
<dbReference type="Pfam" id="PF05362">
    <property type="entry name" value="Lon_C"/>
    <property type="match status" value="1"/>
</dbReference>
<dbReference type="InterPro" id="IPR020568">
    <property type="entry name" value="Ribosomal_Su5_D2-typ_SF"/>
</dbReference>
<dbReference type="SMART" id="SM00228">
    <property type="entry name" value="PDZ"/>
    <property type="match status" value="1"/>
</dbReference>
<gene>
    <name evidence="2" type="ORF">UFOPK3516_00926</name>
</gene>
<dbReference type="GO" id="GO:0004252">
    <property type="term" value="F:serine-type endopeptidase activity"/>
    <property type="evidence" value="ECO:0007669"/>
    <property type="project" value="InterPro"/>
</dbReference>
<dbReference type="EMBL" id="CAFBMB010000063">
    <property type="protein sequence ID" value="CAB4900804.1"/>
    <property type="molecule type" value="Genomic_DNA"/>
</dbReference>
<accession>A0A6J7G2J7</accession>
<dbReference type="InterPro" id="IPR001478">
    <property type="entry name" value="PDZ"/>
</dbReference>
<dbReference type="GO" id="GO:0030163">
    <property type="term" value="P:protein catabolic process"/>
    <property type="evidence" value="ECO:0007669"/>
    <property type="project" value="InterPro"/>
</dbReference>
<reference evidence="2" key="1">
    <citation type="submission" date="2020-05" db="EMBL/GenBank/DDBJ databases">
        <authorList>
            <person name="Chiriac C."/>
            <person name="Salcher M."/>
            <person name="Ghai R."/>
            <person name="Kavagutti S V."/>
        </authorList>
    </citation>
    <scope>NUCLEOTIDE SEQUENCE</scope>
</reference>
<dbReference type="GO" id="GO:0005524">
    <property type="term" value="F:ATP binding"/>
    <property type="evidence" value="ECO:0007669"/>
    <property type="project" value="InterPro"/>
</dbReference>
<evidence type="ECO:0000313" key="2">
    <source>
        <dbReference type="EMBL" id="CAB4900804.1"/>
    </source>
</evidence>
<dbReference type="InterPro" id="IPR027065">
    <property type="entry name" value="Lon_Prtase"/>
</dbReference>